<evidence type="ECO:0000313" key="2">
    <source>
        <dbReference type="EMBL" id="MCG6658205.1"/>
    </source>
</evidence>
<sequence length="174" mass="19590">MMLRERRLPFALFLWFLLLGALPVKALAEPLPPPEGEVILRLSGDLARPNVGDELHLDRAMLMTLPSTVVETRTPWTEGVGRFEGPLARAVLDAAGARGEWVQVRALNGFEAEIPVSDFRDYDVILAIQRDGEPIAVRDFGPVFVLYPFDDHPELLNETIRFRSVWHVGSIHVR</sequence>
<evidence type="ECO:0000313" key="3">
    <source>
        <dbReference type="Proteomes" id="UP000814385"/>
    </source>
</evidence>
<name>A0ABS9P8V0_9GAMM</name>
<dbReference type="Pfam" id="PF00174">
    <property type="entry name" value="Oxidored_molyb"/>
    <property type="match status" value="1"/>
</dbReference>
<dbReference type="EMBL" id="JABFUC010000007">
    <property type="protein sequence ID" value="MCG6658205.1"/>
    <property type="molecule type" value="Genomic_DNA"/>
</dbReference>
<feature type="domain" description="Oxidoreductase molybdopterin-binding" evidence="1">
    <location>
        <begin position="74"/>
        <end position="143"/>
    </location>
</feature>
<dbReference type="RefSeq" id="WP_238977352.1">
    <property type="nucleotide sequence ID" value="NZ_JABFUC010000007.1"/>
</dbReference>
<dbReference type="Proteomes" id="UP000814385">
    <property type="component" value="Unassembled WGS sequence"/>
</dbReference>
<dbReference type="InterPro" id="IPR036374">
    <property type="entry name" value="OxRdtase_Mopterin-bd_sf"/>
</dbReference>
<keyword evidence="3" id="KW-1185">Reference proteome</keyword>
<organism evidence="2 3">
    <name type="scientific">Billgrantia campisalis</name>
    <dbReference type="NCBI Taxonomy" id="74661"/>
    <lineage>
        <taxon>Bacteria</taxon>
        <taxon>Pseudomonadati</taxon>
        <taxon>Pseudomonadota</taxon>
        <taxon>Gammaproteobacteria</taxon>
        <taxon>Oceanospirillales</taxon>
        <taxon>Halomonadaceae</taxon>
        <taxon>Billgrantia</taxon>
    </lineage>
</organism>
<dbReference type="Gene3D" id="3.90.420.10">
    <property type="entry name" value="Oxidoreductase, molybdopterin-binding domain"/>
    <property type="match status" value="1"/>
</dbReference>
<accession>A0ABS9P8V0</accession>
<dbReference type="SUPFAM" id="SSF56524">
    <property type="entry name" value="Oxidoreductase molybdopterin-binding domain"/>
    <property type="match status" value="1"/>
</dbReference>
<gene>
    <name evidence="2" type="ORF">HOP52_10605</name>
</gene>
<protein>
    <submittedName>
        <fullName evidence="2">Molybdopterin-dependent oxidoreductase</fullName>
    </submittedName>
</protein>
<reference evidence="2 3" key="1">
    <citation type="submission" date="2020-05" db="EMBL/GenBank/DDBJ databases">
        <title>Comparative genomic analysis of denitrifying bacteria from Halomonas genus.</title>
        <authorList>
            <person name="Wang L."/>
            <person name="Shao Z."/>
        </authorList>
    </citation>
    <scope>NUCLEOTIDE SEQUENCE [LARGE SCALE GENOMIC DNA]</scope>
    <source>
        <strain evidence="2 3">A4</strain>
    </source>
</reference>
<evidence type="ECO:0000259" key="1">
    <source>
        <dbReference type="Pfam" id="PF00174"/>
    </source>
</evidence>
<comment type="caution">
    <text evidence="2">The sequence shown here is derived from an EMBL/GenBank/DDBJ whole genome shotgun (WGS) entry which is preliminary data.</text>
</comment>
<dbReference type="InterPro" id="IPR000572">
    <property type="entry name" value="OxRdtase_Mopterin-bd_dom"/>
</dbReference>
<proteinExistence type="predicted"/>